<keyword evidence="2" id="KW-1185">Reference proteome</keyword>
<evidence type="ECO:0000313" key="2">
    <source>
        <dbReference type="Proteomes" id="UP001209535"/>
    </source>
</evidence>
<dbReference type="PANTHER" id="PTHR42110:SF1">
    <property type="entry name" value="L-ASPARAGINASE, PUTATIVE (AFU_ORTHOLOGUE AFUA_3G11890)-RELATED"/>
    <property type="match status" value="1"/>
</dbReference>
<dbReference type="InterPro" id="IPR010349">
    <property type="entry name" value="Asparaginase_II"/>
</dbReference>
<organism evidence="1 2">
    <name type="scientific">Albidovulum salinarum</name>
    <dbReference type="NCBI Taxonomy" id="2984153"/>
    <lineage>
        <taxon>Bacteria</taxon>
        <taxon>Pseudomonadati</taxon>
        <taxon>Pseudomonadota</taxon>
        <taxon>Alphaproteobacteria</taxon>
        <taxon>Rhodobacterales</taxon>
        <taxon>Paracoccaceae</taxon>
        <taxon>Albidovulum</taxon>
    </lineage>
</organism>
<gene>
    <name evidence="1" type="ORF">OEZ60_15920</name>
</gene>
<proteinExistence type="predicted"/>
<name>A0ABT2X6E5_9RHOB</name>
<sequence length="331" mass="35207">MAAIPMIELWRGGMLESVHSGHAVITDEKGEIVEAWGDPEAVIFPRSSCKMIQALPLIESGAAEAAGLTDRQLALASASHCGARIHTEAVESWLADIGLSESELMCGPQLPDDREARKGLICSETAPCRLHNNCSGKHAGFLTLARHLKADLRYVDVAHPVQQAVKAAFEDLTGMTSPGHGIDGCSAPNFTTTVHGLARAMSRFATAREDGDARSRAAHRLVRATTAHPEMVLGERGSCTRLMRAMEGRVSVKYGAEAVYVAVIPEKRMGIALKILDGQVQAAQSAITALLVRSGVLDRGHPVVGSYLTDPILSRAGEVVGEYRLGAGFAD</sequence>
<protein>
    <submittedName>
        <fullName evidence="1">Asparaginase</fullName>
    </submittedName>
</protein>
<comment type="caution">
    <text evidence="1">The sequence shown here is derived from an EMBL/GenBank/DDBJ whole genome shotgun (WGS) entry which is preliminary data.</text>
</comment>
<dbReference type="RefSeq" id="WP_263338268.1">
    <property type="nucleotide sequence ID" value="NZ_JAOVQO010000015.1"/>
</dbReference>
<evidence type="ECO:0000313" key="1">
    <source>
        <dbReference type="EMBL" id="MCU9849488.1"/>
    </source>
</evidence>
<dbReference type="Proteomes" id="UP001209535">
    <property type="component" value="Unassembled WGS sequence"/>
</dbReference>
<accession>A0ABT2X6E5</accession>
<dbReference type="Pfam" id="PF06089">
    <property type="entry name" value="Asparaginase_II"/>
    <property type="match status" value="1"/>
</dbReference>
<dbReference type="EMBL" id="JAOVQO010000015">
    <property type="protein sequence ID" value="MCU9849488.1"/>
    <property type="molecule type" value="Genomic_DNA"/>
</dbReference>
<reference evidence="1 2" key="1">
    <citation type="submission" date="2022-10" db="EMBL/GenBank/DDBJ databases">
        <title>Defluviimonas sp. nov., isolated from ocean surface sediments.</title>
        <authorList>
            <person name="He W."/>
            <person name="Wang L."/>
            <person name="Zhang D.-F."/>
        </authorList>
    </citation>
    <scope>NUCLEOTIDE SEQUENCE [LARGE SCALE GENOMIC DNA]</scope>
    <source>
        <strain evidence="1 2">WL0024</strain>
    </source>
</reference>
<dbReference type="PANTHER" id="PTHR42110">
    <property type="entry name" value="L-ASPARAGINASE, PUTATIVE (AFU_ORTHOLOGUE AFUA_3G11890)-RELATED"/>
    <property type="match status" value="1"/>
</dbReference>